<dbReference type="PANTHER" id="PTHR37012:SF2">
    <property type="entry name" value="BZIP DOMAIN-CONTAINING PROTEIN-RELATED"/>
    <property type="match status" value="1"/>
</dbReference>
<feature type="compositionally biased region" description="Polar residues" evidence="1">
    <location>
        <begin position="88"/>
        <end position="108"/>
    </location>
</feature>
<evidence type="ECO:0000313" key="3">
    <source>
        <dbReference type="Proteomes" id="UP000183971"/>
    </source>
</evidence>
<dbReference type="VEuPathDB" id="FungiDB:FPRO_16026"/>
<organism evidence="2 3">
    <name type="scientific">Fusarium proliferatum (strain ET1)</name>
    <name type="common">Orchid endophyte fungus</name>
    <dbReference type="NCBI Taxonomy" id="1227346"/>
    <lineage>
        <taxon>Eukaryota</taxon>
        <taxon>Fungi</taxon>
        <taxon>Dikarya</taxon>
        <taxon>Ascomycota</taxon>
        <taxon>Pezizomycotina</taxon>
        <taxon>Sordariomycetes</taxon>
        <taxon>Hypocreomycetidae</taxon>
        <taxon>Hypocreales</taxon>
        <taxon>Nectriaceae</taxon>
        <taxon>Fusarium</taxon>
        <taxon>Fusarium fujikuroi species complex</taxon>
    </lineage>
</organism>
<protein>
    <recommendedName>
        <fullName evidence="4">BZIP domain-containing protein</fullName>
    </recommendedName>
</protein>
<sequence>MNEKTCNSTALARRLKKQEADRKSQKQARERTKSRIKHLENMVETLRQDKSKARIVSLLPRLDQVAKERDNLLQVLGSLDSTIRRQLGNHTGSNPASDTTSGFSTHASTRGPKLPEGGKRTVSIDGTRELSEICSPTMLESSTGSQPSSLFACDSWTFTVSNEPYPTAIVFDNPICTPNVDQLWQFSMLPENESVVSMATQGFSPFDTQRSADVTYSRKTAATKSFTGISAKFI</sequence>
<proteinExistence type="predicted"/>
<evidence type="ECO:0000256" key="1">
    <source>
        <dbReference type="SAM" id="MobiDB-lite"/>
    </source>
</evidence>
<comment type="caution">
    <text evidence="2">The sequence shown here is derived from an EMBL/GenBank/DDBJ whole genome shotgun (WGS) entry which is preliminary data.</text>
</comment>
<dbReference type="AlphaFoldDB" id="A0A1L7WB28"/>
<dbReference type="CDD" id="cd14688">
    <property type="entry name" value="bZIP_YAP"/>
    <property type="match status" value="1"/>
</dbReference>
<name>A0A1L7WB28_FUSPR</name>
<feature type="compositionally biased region" description="Basic and acidic residues" evidence="1">
    <location>
        <begin position="17"/>
        <end position="33"/>
    </location>
</feature>
<dbReference type="RefSeq" id="XP_031090315.1">
    <property type="nucleotide sequence ID" value="XM_031225123.1"/>
</dbReference>
<dbReference type="EMBL" id="FJOF01000019">
    <property type="protein sequence ID" value="CZR49818.1"/>
    <property type="molecule type" value="Genomic_DNA"/>
</dbReference>
<evidence type="ECO:0008006" key="4">
    <source>
        <dbReference type="Google" id="ProtNLM"/>
    </source>
</evidence>
<keyword evidence="3" id="KW-1185">Reference proteome</keyword>
<feature type="region of interest" description="Disordered" evidence="1">
    <location>
        <begin position="86"/>
        <end position="121"/>
    </location>
</feature>
<accession>A0A1L7WB28</accession>
<feature type="compositionally biased region" description="Polar residues" evidence="1">
    <location>
        <begin position="1"/>
        <end position="10"/>
    </location>
</feature>
<dbReference type="PANTHER" id="PTHR37012">
    <property type="entry name" value="B-ZIP TRANSCRIPTION FACTOR (EUROFUNG)-RELATED"/>
    <property type="match status" value="1"/>
</dbReference>
<dbReference type="Proteomes" id="UP000183971">
    <property type="component" value="Unassembled WGS sequence"/>
</dbReference>
<evidence type="ECO:0000313" key="2">
    <source>
        <dbReference type="EMBL" id="CZR49818.1"/>
    </source>
</evidence>
<reference evidence="3" key="1">
    <citation type="journal article" date="2016" name="Genome Biol. Evol.">
        <title>Comparative 'omics' of the Fusarium fujikuroi species complex highlights differences in genetic potential and metabolite synthesis.</title>
        <authorList>
            <person name="Niehaus E.-M."/>
            <person name="Muensterkoetter M."/>
            <person name="Proctor R.H."/>
            <person name="Brown D.W."/>
            <person name="Sharon A."/>
            <person name="Idan Y."/>
            <person name="Oren-Young L."/>
            <person name="Sieber C.M."/>
            <person name="Novak O."/>
            <person name="Pencik A."/>
            <person name="Tarkowska D."/>
            <person name="Hromadova K."/>
            <person name="Freeman S."/>
            <person name="Maymon M."/>
            <person name="Elazar M."/>
            <person name="Youssef S.A."/>
            <person name="El-Shabrawy E.S.M."/>
            <person name="Shalaby A.B.A."/>
            <person name="Houterman P."/>
            <person name="Brock N.L."/>
            <person name="Burkhardt I."/>
            <person name="Tsavkelova E.A."/>
            <person name="Dickschat J.S."/>
            <person name="Galuszka P."/>
            <person name="Gueldener U."/>
            <person name="Tudzynski B."/>
        </authorList>
    </citation>
    <scope>NUCLEOTIDE SEQUENCE [LARGE SCALE GENOMIC DNA]</scope>
    <source>
        <strain evidence="3">ET1</strain>
    </source>
</reference>
<gene>
    <name evidence="2" type="ORF">FPRO_16026</name>
</gene>
<feature type="region of interest" description="Disordered" evidence="1">
    <location>
        <begin position="1"/>
        <end position="33"/>
    </location>
</feature>
<dbReference type="GeneID" id="42060881"/>